<proteinExistence type="predicted"/>
<dbReference type="Proteomes" id="UP000268829">
    <property type="component" value="Unassembled WGS sequence"/>
</dbReference>
<name>A0A3M8B882_9BACL</name>
<keyword evidence="2" id="KW-1185">Reference proteome</keyword>
<dbReference type="EMBL" id="RHHS01000013">
    <property type="protein sequence ID" value="RNB59512.1"/>
    <property type="molecule type" value="Genomic_DNA"/>
</dbReference>
<dbReference type="AlphaFoldDB" id="A0A3M8B882"/>
<dbReference type="OrthoDB" id="2652450at2"/>
<evidence type="ECO:0000313" key="1">
    <source>
        <dbReference type="EMBL" id="RNB59512.1"/>
    </source>
</evidence>
<sequence length="124" mass="14715">MKYSQEQFNYIQAKIQFDAIDNEVKRIVAERKLKETCASRKEYGEKLREIENSLGYTSALSNMIEAEQKLINWAHEVVKRDPNYSDNKSDMERLFQKYYFHTEIKNKIIDLALKLELSTNTLNN</sequence>
<dbReference type="RefSeq" id="WP_122903679.1">
    <property type="nucleotide sequence ID" value="NZ_RHHS01000013.1"/>
</dbReference>
<evidence type="ECO:0000313" key="2">
    <source>
        <dbReference type="Proteomes" id="UP000268829"/>
    </source>
</evidence>
<gene>
    <name evidence="1" type="ORF">EDM57_05060</name>
</gene>
<organism evidence="1 2">
    <name type="scientific">Brevibacillus gelatini</name>
    <dbReference type="NCBI Taxonomy" id="1655277"/>
    <lineage>
        <taxon>Bacteria</taxon>
        <taxon>Bacillati</taxon>
        <taxon>Bacillota</taxon>
        <taxon>Bacilli</taxon>
        <taxon>Bacillales</taxon>
        <taxon>Paenibacillaceae</taxon>
        <taxon>Brevibacillus</taxon>
    </lineage>
</organism>
<protein>
    <submittedName>
        <fullName evidence="1">Uncharacterized protein</fullName>
    </submittedName>
</protein>
<reference evidence="1 2" key="1">
    <citation type="submission" date="2018-10" db="EMBL/GenBank/DDBJ databases">
        <title>Phylogenomics of Brevibacillus.</title>
        <authorList>
            <person name="Dunlap C."/>
        </authorList>
    </citation>
    <scope>NUCLEOTIDE SEQUENCE [LARGE SCALE GENOMIC DNA]</scope>
    <source>
        <strain evidence="1 2">DSM 100115</strain>
    </source>
</reference>
<accession>A0A3M8B882</accession>
<comment type="caution">
    <text evidence="1">The sequence shown here is derived from an EMBL/GenBank/DDBJ whole genome shotgun (WGS) entry which is preliminary data.</text>
</comment>